<reference evidence="1 2" key="1">
    <citation type="submission" date="2019-01" db="EMBL/GenBank/DDBJ databases">
        <title>Novel species of Nocardioides.</title>
        <authorList>
            <person name="Liu Q."/>
            <person name="Xin Y.-H."/>
        </authorList>
    </citation>
    <scope>NUCLEOTIDE SEQUENCE [LARGE SCALE GENOMIC DNA]</scope>
    <source>
        <strain evidence="1 2">HLT3-15</strain>
    </source>
</reference>
<proteinExistence type="predicted"/>
<sequence length="206" mass="21982">MAAGSHPVVVRQADRARLADRGVRLGPLLGRGAAPAARRRRRADPLEVRRGLRAADGGDVLTSRPIDATVELPVSAEAAFRYLSDPRKRPEWQSSLLSVAVPPDEEPHLGQTWSETTAVGVRPHLETTVFEPFRAWAETGHWRGVTATLALHFTDVPGGCRVRATGEVSGQGAWAVPAGAAGLLASKAIAVDLRKAGRILASRTSR</sequence>
<dbReference type="InterPro" id="IPR023393">
    <property type="entry name" value="START-like_dom_sf"/>
</dbReference>
<dbReference type="AlphaFoldDB" id="A0A4Q2RUA8"/>
<organism evidence="1 2">
    <name type="scientific">Nocardioides glacieisoli</name>
    <dbReference type="NCBI Taxonomy" id="1168730"/>
    <lineage>
        <taxon>Bacteria</taxon>
        <taxon>Bacillati</taxon>
        <taxon>Actinomycetota</taxon>
        <taxon>Actinomycetes</taxon>
        <taxon>Propionibacteriales</taxon>
        <taxon>Nocardioidaceae</taxon>
        <taxon>Nocardioides</taxon>
    </lineage>
</organism>
<dbReference type="Gene3D" id="3.30.530.20">
    <property type="match status" value="1"/>
</dbReference>
<gene>
    <name evidence="1" type="ORF">EUA06_04435</name>
</gene>
<dbReference type="InterPro" id="IPR019587">
    <property type="entry name" value="Polyketide_cyclase/dehydratase"/>
</dbReference>
<dbReference type="SUPFAM" id="SSF55961">
    <property type="entry name" value="Bet v1-like"/>
    <property type="match status" value="1"/>
</dbReference>
<evidence type="ECO:0000313" key="1">
    <source>
        <dbReference type="EMBL" id="RYB92226.1"/>
    </source>
</evidence>
<dbReference type="Pfam" id="PF10604">
    <property type="entry name" value="Polyketide_cyc2"/>
    <property type="match status" value="1"/>
</dbReference>
<name>A0A4Q2RUA8_9ACTN</name>
<evidence type="ECO:0008006" key="3">
    <source>
        <dbReference type="Google" id="ProtNLM"/>
    </source>
</evidence>
<evidence type="ECO:0000313" key="2">
    <source>
        <dbReference type="Proteomes" id="UP000291838"/>
    </source>
</evidence>
<dbReference type="Proteomes" id="UP000291838">
    <property type="component" value="Unassembled WGS sequence"/>
</dbReference>
<accession>A0A4Q2RUA8</accession>
<dbReference type="EMBL" id="SDWS01000002">
    <property type="protein sequence ID" value="RYB92226.1"/>
    <property type="molecule type" value="Genomic_DNA"/>
</dbReference>
<protein>
    <recommendedName>
        <fullName evidence="3">SRPBCC family protein</fullName>
    </recommendedName>
</protein>
<comment type="caution">
    <text evidence="1">The sequence shown here is derived from an EMBL/GenBank/DDBJ whole genome shotgun (WGS) entry which is preliminary data.</text>
</comment>
<keyword evidence="2" id="KW-1185">Reference proteome</keyword>
<dbReference type="OrthoDB" id="7838135at2"/>